<dbReference type="Pfam" id="PF13560">
    <property type="entry name" value="HTH_31"/>
    <property type="match status" value="1"/>
</dbReference>
<dbReference type="PROSITE" id="PS50943">
    <property type="entry name" value="HTH_CROC1"/>
    <property type="match status" value="1"/>
</dbReference>
<feature type="region of interest" description="Disordered" evidence="2">
    <location>
        <begin position="1"/>
        <end position="25"/>
    </location>
</feature>
<dbReference type="EMBL" id="AHBW01000029">
    <property type="protein sequence ID" value="EHK85762.1"/>
    <property type="molecule type" value="Genomic_DNA"/>
</dbReference>
<protein>
    <submittedName>
        <fullName evidence="4">Transcriptional regulator</fullName>
    </submittedName>
</protein>
<dbReference type="Gene3D" id="1.10.260.40">
    <property type="entry name" value="lambda repressor-like DNA-binding domains"/>
    <property type="match status" value="1"/>
</dbReference>
<dbReference type="Proteomes" id="UP000005064">
    <property type="component" value="Unassembled WGS sequence"/>
</dbReference>
<dbReference type="SUPFAM" id="SSF51182">
    <property type="entry name" value="RmlC-like cupins"/>
    <property type="match status" value="1"/>
</dbReference>
<dbReference type="PATRIC" id="fig|1114960.4.peg.659"/>
<dbReference type="GO" id="GO:0003700">
    <property type="term" value="F:DNA-binding transcription factor activity"/>
    <property type="evidence" value="ECO:0007669"/>
    <property type="project" value="TreeGrafter"/>
</dbReference>
<dbReference type="InterPro" id="IPR050807">
    <property type="entry name" value="TransReg_Diox_bact_type"/>
</dbReference>
<dbReference type="InterPro" id="IPR001387">
    <property type="entry name" value="Cro/C1-type_HTH"/>
</dbReference>
<dbReference type="GO" id="GO:0003677">
    <property type="term" value="F:DNA binding"/>
    <property type="evidence" value="ECO:0007669"/>
    <property type="project" value="UniProtKB-KW"/>
</dbReference>
<comment type="caution">
    <text evidence="4">The sequence shown here is derived from an EMBL/GenBank/DDBJ whole genome shotgun (WGS) entry which is preliminary data.</text>
</comment>
<dbReference type="PANTHER" id="PTHR46797">
    <property type="entry name" value="HTH-TYPE TRANSCRIPTIONAL REGULATOR"/>
    <property type="match status" value="1"/>
</dbReference>
<gene>
    <name evidence="4" type="ORF">AK37_03318</name>
</gene>
<dbReference type="AlphaFoldDB" id="H0JM45"/>
<evidence type="ECO:0000313" key="4">
    <source>
        <dbReference type="EMBL" id="EHK85762.1"/>
    </source>
</evidence>
<evidence type="ECO:0000313" key="5">
    <source>
        <dbReference type="Proteomes" id="UP000005064"/>
    </source>
</evidence>
<feature type="compositionally biased region" description="Basic and acidic residues" evidence="2">
    <location>
        <begin position="7"/>
        <end position="20"/>
    </location>
</feature>
<organism evidence="4 5">
    <name type="scientific">Rhodococcus pyridinivorans AK37</name>
    <dbReference type="NCBI Taxonomy" id="1114960"/>
    <lineage>
        <taxon>Bacteria</taxon>
        <taxon>Bacillati</taxon>
        <taxon>Actinomycetota</taxon>
        <taxon>Actinomycetes</taxon>
        <taxon>Mycobacteriales</taxon>
        <taxon>Nocardiaceae</taxon>
        <taxon>Rhodococcus</taxon>
    </lineage>
</organism>
<evidence type="ECO:0000256" key="2">
    <source>
        <dbReference type="SAM" id="MobiDB-lite"/>
    </source>
</evidence>
<evidence type="ECO:0000259" key="3">
    <source>
        <dbReference type="PROSITE" id="PS50943"/>
    </source>
</evidence>
<dbReference type="Gene3D" id="2.60.120.10">
    <property type="entry name" value="Jelly Rolls"/>
    <property type="match status" value="1"/>
</dbReference>
<evidence type="ECO:0000256" key="1">
    <source>
        <dbReference type="ARBA" id="ARBA00023125"/>
    </source>
</evidence>
<reference evidence="4 5" key="1">
    <citation type="submission" date="2011-12" db="EMBL/GenBank/DDBJ databases">
        <authorList>
            <person name="Kriszt B."/>
            <person name="Tancsics A."/>
            <person name="Cserhati M."/>
            <person name="Toth A."/>
            <person name="Nagy I."/>
            <person name="Horvath B."/>
            <person name="Tamura T."/>
            <person name="Kukolya J."/>
            <person name="Szoboszlay S."/>
        </authorList>
    </citation>
    <scope>NUCLEOTIDE SEQUENCE [LARGE SCALE GENOMIC DNA]</scope>
    <source>
        <strain evidence="4 5">AK37</strain>
    </source>
</reference>
<sequence length="338" mass="37026">MVQGQRRPGEVDRTDGRKSCIEVGLDGPDPITEPVVRGGLPESFEHPGGPVESDELRVGEPARQGECACSCAGADVDDGARFALELSGDPVEQRLEVGPVHRGVEVEHLGHRLVVRVVVRCVVGVVVHDSTLGRVIQFRHILLPMEQESSDLDQLIRQRIRSLRLARGWTLDTLAGRCHISPSNLSRIETGRRRIALDQLVPIARALDTTIDQLVESGEDQDVVIRPQACDTPGYTTWLLSRERSLGGVTIAKMRITKQEPVPADTLPVHPGHEWFTVLTGTARLQLGERTILIQEGNAAEFSTMTPHAISAHDGPVEILTILDQNGERAHLRNPASH</sequence>
<dbReference type="InterPro" id="IPR011051">
    <property type="entry name" value="RmlC_Cupin_sf"/>
</dbReference>
<dbReference type="PANTHER" id="PTHR46797:SF1">
    <property type="entry name" value="METHYLPHOSPHONATE SYNTHASE"/>
    <property type="match status" value="1"/>
</dbReference>
<feature type="region of interest" description="Disordered" evidence="2">
    <location>
        <begin position="38"/>
        <end position="57"/>
    </location>
</feature>
<feature type="domain" description="HTH cro/C1-type" evidence="3">
    <location>
        <begin position="160"/>
        <end position="214"/>
    </location>
</feature>
<dbReference type="SMART" id="SM00530">
    <property type="entry name" value="HTH_XRE"/>
    <property type="match status" value="1"/>
</dbReference>
<dbReference type="Pfam" id="PF07883">
    <property type="entry name" value="Cupin_2"/>
    <property type="match status" value="1"/>
</dbReference>
<dbReference type="GO" id="GO:0005829">
    <property type="term" value="C:cytosol"/>
    <property type="evidence" value="ECO:0007669"/>
    <property type="project" value="TreeGrafter"/>
</dbReference>
<name>H0JM45_9NOCA</name>
<proteinExistence type="predicted"/>
<dbReference type="InterPro" id="IPR013096">
    <property type="entry name" value="Cupin_2"/>
</dbReference>
<dbReference type="CDD" id="cd02209">
    <property type="entry name" value="cupin_XRE_C"/>
    <property type="match status" value="1"/>
</dbReference>
<accession>H0JM45</accession>
<dbReference type="InterPro" id="IPR014710">
    <property type="entry name" value="RmlC-like_jellyroll"/>
</dbReference>
<dbReference type="SUPFAM" id="SSF47413">
    <property type="entry name" value="lambda repressor-like DNA-binding domains"/>
    <property type="match status" value="1"/>
</dbReference>
<dbReference type="InterPro" id="IPR010982">
    <property type="entry name" value="Lambda_DNA-bd_dom_sf"/>
</dbReference>
<dbReference type="CDD" id="cd00093">
    <property type="entry name" value="HTH_XRE"/>
    <property type="match status" value="1"/>
</dbReference>
<keyword evidence="1" id="KW-0238">DNA-binding</keyword>